<dbReference type="RefSeq" id="WP_310898846.1">
    <property type="nucleotide sequence ID" value="NZ_JAMQOS010000001.1"/>
</dbReference>
<evidence type="ECO:0000313" key="1">
    <source>
        <dbReference type="EMBL" id="MDS0281006.1"/>
    </source>
</evidence>
<dbReference type="Gene3D" id="2.60.120.1140">
    <property type="entry name" value="Protein of unknown function DUF192"/>
    <property type="match status" value="1"/>
</dbReference>
<keyword evidence="2" id="KW-1185">Reference proteome</keyword>
<dbReference type="InterPro" id="IPR038695">
    <property type="entry name" value="Saro_0823-like_sf"/>
</dbReference>
<dbReference type="EMBL" id="JAMQOS010000001">
    <property type="protein sequence ID" value="MDS0281006.1"/>
    <property type="molecule type" value="Genomic_DNA"/>
</dbReference>
<dbReference type="PANTHER" id="PTHR37953:SF1">
    <property type="entry name" value="UPF0127 PROTEIN MJ1496"/>
    <property type="match status" value="1"/>
</dbReference>
<reference evidence="1 2" key="1">
    <citation type="submission" date="2022-06" db="EMBL/GenBank/DDBJ databases">
        <title>Halomicroarcula sp. a new haloarchaeum isolate from saline soil.</title>
        <authorList>
            <person name="Strakova D."/>
            <person name="Galisteo C."/>
            <person name="Sanchez-Porro C."/>
            <person name="Ventosa A."/>
        </authorList>
    </citation>
    <scope>NUCLEOTIDE SEQUENCE [LARGE SCALE GENOMIC DNA]</scope>
    <source>
        <strain evidence="1 2">S3CR25-11</strain>
    </source>
</reference>
<dbReference type="InterPro" id="IPR003795">
    <property type="entry name" value="DUF192"/>
</dbReference>
<proteinExistence type="predicted"/>
<sequence length="121" mass="13561">MRVVHDPDGSADVLATNVHTAETMLEQSKGLMGRRSIPDDYALVFRFEPSWPFGAVRRRVIHMLFVRFPTDVVWLADEEVRKVRTMYPWRSLDYAKADAVIELPAGAADGVSVGDTVVVES</sequence>
<dbReference type="Pfam" id="PF02643">
    <property type="entry name" value="DUF192"/>
    <property type="match status" value="1"/>
</dbReference>
<organism evidence="1 2">
    <name type="scientific">Haloarcula onubensis</name>
    <dbReference type="NCBI Taxonomy" id="2950539"/>
    <lineage>
        <taxon>Archaea</taxon>
        <taxon>Methanobacteriati</taxon>
        <taxon>Methanobacteriota</taxon>
        <taxon>Stenosarchaea group</taxon>
        <taxon>Halobacteria</taxon>
        <taxon>Halobacteriales</taxon>
        <taxon>Haloarculaceae</taxon>
        <taxon>Haloarcula</taxon>
    </lineage>
</organism>
<dbReference type="PANTHER" id="PTHR37953">
    <property type="entry name" value="UPF0127 PROTEIN MJ1496"/>
    <property type="match status" value="1"/>
</dbReference>
<evidence type="ECO:0000313" key="2">
    <source>
        <dbReference type="Proteomes" id="UP001268864"/>
    </source>
</evidence>
<name>A0ABU2FKX3_9EURY</name>
<protein>
    <submittedName>
        <fullName evidence="1">DUF192 domain-containing protein</fullName>
    </submittedName>
</protein>
<gene>
    <name evidence="1" type="ORF">NDI86_02660</name>
</gene>
<dbReference type="Proteomes" id="UP001268864">
    <property type="component" value="Unassembled WGS sequence"/>
</dbReference>
<comment type="caution">
    <text evidence="1">The sequence shown here is derived from an EMBL/GenBank/DDBJ whole genome shotgun (WGS) entry which is preliminary data.</text>
</comment>
<accession>A0ABU2FKX3</accession>